<dbReference type="InterPro" id="IPR001878">
    <property type="entry name" value="Znf_CCHC"/>
</dbReference>
<keyword evidence="2" id="KW-0862">Zinc</keyword>
<sequence length="689" mass="78031">MRALLVHQGLVDALAGEAKAENATVDEERKKMQEKAHSAIILSLGDKVLRQVSKEKTAAGIWSKLESLYMTKSLVNRLYLKQSLYSFKMNEDKPVGEQLDQFNKLILDLENIDVTIDDEDQALLLLCSLPRAYSHFKETMLFGRDSVSIDEVQAAINSKELNERKEKKPTVNGEGLTAKGKTSKKYSKPDKKKPKPEKQKDGGESTFTIRCYHCKKEGHTRKVCPERLANGGNKEKGKYYVNVVIVQDEGYESAEALVVSKDNSKLEWIMDSGCSWHMTPRRSWFENFADQADGLVLLGDNKPCKIKGIGSIRFRFHDGIERVLADVRYVPDLKRNLISLGEFDKKGYVFQGQEGILNVVKNYVVVMRGIMKNGLYSVDGEVITGSAATASRKLPSKTELWHKRLGHDKFSTRQKNTKGILDYAHADLWGPTKTASHSGARYFLSIVIDNGLEFCSNFFNQFCKENGIVRHKTVASLPKVFWAEVAMTAAYLINRCPSTALNLKTPEQVWFGHTPSLKHLKVFGCVAYAHIKQDKLEPRAVKCIFIGYPEGVKGYRLWCLEAGFRKCLVSRDVIFNEAEMAYKLNQGTDMENTNLDKVIDHGNLDFEVEPEMKTLKTQEIATSLEGDESEFEHREDQSYQLARDRTRRQIKPPERYGYADLIAFALITASEVLEGDPMDLEFVLVSKEK</sequence>
<dbReference type="SUPFAM" id="SSF53098">
    <property type="entry name" value="Ribonuclease H-like"/>
    <property type="match status" value="1"/>
</dbReference>
<keyword evidence="2" id="KW-0479">Metal-binding</keyword>
<evidence type="ECO:0000313" key="6">
    <source>
        <dbReference type="Proteomes" id="UP000075243"/>
    </source>
</evidence>
<feature type="domain" description="CCHC-type" evidence="4">
    <location>
        <begin position="210"/>
        <end position="226"/>
    </location>
</feature>
<dbReference type="GO" id="GO:0003676">
    <property type="term" value="F:nucleic acid binding"/>
    <property type="evidence" value="ECO:0007669"/>
    <property type="project" value="InterPro"/>
</dbReference>
<dbReference type="Gene3D" id="3.30.420.10">
    <property type="entry name" value="Ribonuclease H-like superfamily/Ribonuclease H"/>
    <property type="match status" value="1"/>
</dbReference>
<dbReference type="SMART" id="SM00343">
    <property type="entry name" value="ZnF_C2HC"/>
    <property type="match status" value="1"/>
</dbReference>
<evidence type="ECO:0000256" key="3">
    <source>
        <dbReference type="SAM" id="MobiDB-lite"/>
    </source>
</evidence>
<feature type="region of interest" description="Disordered" evidence="3">
    <location>
        <begin position="160"/>
        <end position="204"/>
    </location>
</feature>
<proteinExistence type="predicted"/>
<dbReference type="InterPro" id="IPR057670">
    <property type="entry name" value="SH3_retrovirus"/>
</dbReference>
<name>A0A151TDZ5_CAJCA</name>
<keyword evidence="6" id="KW-1185">Reference proteome</keyword>
<keyword evidence="2" id="KW-0863">Zinc-finger</keyword>
<protein>
    <submittedName>
        <fullName evidence="5">Retrovirus-related Pol polyprotein from transposon TNT 1-94</fullName>
    </submittedName>
</protein>
<dbReference type="AlphaFoldDB" id="A0A151TDZ5"/>
<dbReference type="InterPro" id="IPR054722">
    <property type="entry name" value="PolX-like_BBD"/>
</dbReference>
<dbReference type="GO" id="GO:0006508">
    <property type="term" value="P:proteolysis"/>
    <property type="evidence" value="ECO:0007669"/>
    <property type="project" value="UniProtKB-KW"/>
</dbReference>
<dbReference type="Pfam" id="PF14223">
    <property type="entry name" value="Retrotran_gag_2"/>
    <property type="match status" value="1"/>
</dbReference>
<dbReference type="EMBL" id="CM003608">
    <property type="protein sequence ID" value="KYP65226.1"/>
    <property type="molecule type" value="Genomic_DNA"/>
</dbReference>
<dbReference type="PANTHER" id="PTHR42648:SF28">
    <property type="entry name" value="TRANSPOSON-ENCODED PROTEIN WITH RIBONUCLEASE H-LIKE AND RETROVIRUS ZINC FINGER-LIKE DOMAINS"/>
    <property type="match status" value="1"/>
</dbReference>
<evidence type="ECO:0000259" key="4">
    <source>
        <dbReference type="PROSITE" id="PS50158"/>
    </source>
</evidence>
<keyword evidence="1" id="KW-0645">Protease</keyword>
<evidence type="ECO:0000313" key="5">
    <source>
        <dbReference type="EMBL" id="KYP65226.1"/>
    </source>
</evidence>
<dbReference type="Pfam" id="PF25597">
    <property type="entry name" value="SH3_retrovirus"/>
    <property type="match status" value="1"/>
</dbReference>
<dbReference type="Gramene" id="C.cajan_11131.t">
    <property type="protein sequence ID" value="C.cajan_11131.t"/>
    <property type="gene ID" value="C.cajan_11131"/>
</dbReference>
<dbReference type="Proteomes" id="UP000075243">
    <property type="component" value="Chromosome 6"/>
</dbReference>
<evidence type="ECO:0000256" key="1">
    <source>
        <dbReference type="ARBA" id="ARBA00022670"/>
    </source>
</evidence>
<dbReference type="Pfam" id="PF22936">
    <property type="entry name" value="Pol_BBD"/>
    <property type="match status" value="1"/>
</dbReference>
<gene>
    <name evidence="5" type="ORF">KK1_011458</name>
</gene>
<organism evidence="5 6">
    <name type="scientific">Cajanus cajan</name>
    <name type="common">Pigeon pea</name>
    <name type="synonym">Cajanus indicus</name>
    <dbReference type="NCBI Taxonomy" id="3821"/>
    <lineage>
        <taxon>Eukaryota</taxon>
        <taxon>Viridiplantae</taxon>
        <taxon>Streptophyta</taxon>
        <taxon>Embryophyta</taxon>
        <taxon>Tracheophyta</taxon>
        <taxon>Spermatophyta</taxon>
        <taxon>Magnoliopsida</taxon>
        <taxon>eudicotyledons</taxon>
        <taxon>Gunneridae</taxon>
        <taxon>Pentapetalae</taxon>
        <taxon>rosids</taxon>
        <taxon>fabids</taxon>
        <taxon>Fabales</taxon>
        <taxon>Fabaceae</taxon>
        <taxon>Papilionoideae</taxon>
        <taxon>50 kb inversion clade</taxon>
        <taxon>NPAAA clade</taxon>
        <taxon>indigoferoid/millettioid clade</taxon>
        <taxon>Phaseoleae</taxon>
        <taxon>Cajanus</taxon>
    </lineage>
</organism>
<keyword evidence="1" id="KW-0378">Hydrolase</keyword>
<dbReference type="PROSITE" id="PS50158">
    <property type="entry name" value="ZF_CCHC"/>
    <property type="match status" value="1"/>
</dbReference>
<dbReference type="InterPro" id="IPR036397">
    <property type="entry name" value="RNaseH_sf"/>
</dbReference>
<dbReference type="GO" id="GO:0008270">
    <property type="term" value="F:zinc ion binding"/>
    <property type="evidence" value="ECO:0007669"/>
    <property type="project" value="UniProtKB-KW"/>
</dbReference>
<evidence type="ECO:0000256" key="2">
    <source>
        <dbReference type="PROSITE-ProRule" id="PRU00047"/>
    </source>
</evidence>
<feature type="compositionally biased region" description="Basic residues" evidence="3">
    <location>
        <begin position="181"/>
        <end position="195"/>
    </location>
</feature>
<dbReference type="PANTHER" id="PTHR42648">
    <property type="entry name" value="TRANSPOSASE, PUTATIVE-RELATED"/>
    <property type="match status" value="1"/>
</dbReference>
<reference evidence="5 6" key="1">
    <citation type="journal article" date="2012" name="Nat. Biotechnol.">
        <title>Draft genome sequence of pigeonpea (Cajanus cajan), an orphan legume crop of resource-poor farmers.</title>
        <authorList>
            <person name="Varshney R.K."/>
            <person name="Chen W."/>
            <person name="Li Y."/>
            <person name="Bharti A.K."/>
            <person name="Saxena R.K."/>
            <person name="Schlueter J.A."/>
            <person name="Donoghue M.T."/>
            <person name="Azam S."/>
            <person name="Fan G."/>
            <person name="Whaley A.M."/>
            <person name="Farmer A.D."/>
            <person name="Sheridan J."/>
            <person name="Iwata A."/>
            <person name="Tuteja R."/>
            <person name="Penmetsa R.V."/>
            <person name="Wu W."/>
            <person name="Upadhyaya H.D."/>
            <person name="Yang S.P."/>
            <person name="Shah T."/>
            <person name="Saxena K.B."/>
            <person name="Michael T."/>
            <person name="McCombie W.R."/>
            <person name="Yang B."/>
            <person name="Zhang G."/>
            <person name="Yang H."/>
            <person name="Wang J."/>
            <person name="Spillane C."/>
            <person name="Cook D.R."/>
            <person name="May G.D."/>
            <person name="Xu X."/>
            <person name="Jackson S.A."/>
        </authorList>
    </citation>
    <scope>NUCLEOTIDE SEQUENCE [LARGE SCALE GENOMIC DNA]</scope>
    <source>
        <strain evidence="6">cv. Asha</strain>
    </source>
</reference>
<accession>A0A151TDZ5</accession>
<dbReference type="InterPro" id="IPR012337">
    <property type="entry name" value="RNaseH-like_sf"/>
</dbReference>
<dbReference type="GO" id="GO:0008233">
    <property type="term" value="F:peptidase activity"/>
    <property type="evidence" value="ECO:0007669"/>
    <property type="project" value="UniProtKB-KW"/>
</dbReference>
<dbReference type="OMA" id="SEIRVHE"/>
<dbReference type="InterPro" id="IPR039537">
    <property type="entry name" value="Retrotran_Ty1/copia-like"/>
</dbReference>
<feature type="compositionally biased region" description="Basic and acidic residues" evidence="3">
    <location>
        <begin position="160"/>
        <end position="169"/>
    </location>
</feature>